<dbReference type="PROSITE" id="PS51747">
    <property type="entry name" value="CYT_DCMP_DEAMINASES_2"/>
    <property type="match status" value="1"/>
</dbReference>
<evidence type="ECO:0000256" key="1">
    <source>
        <dbReference type="ARBA" id="ARBA00022723"/>
    </source>
</evidence>
<organism evidence="4 5">
    <name type="scientific">Algoriphagus taiwanensis</name>
    <dbReference type="NCBI Taxonomy" id="1445656"/>
    <lineage>
        <taxon>Bacteria</taxon>
        <taxon>Pseudomonadati</taxon>
        <taxon>Bacteroidota</taxon>
        <taxon>Cytophagia</taxon>
        <taxon>Cytophagales</taxon>
        <taxon>Cyclobacteriaceae</taxon>
        <taxon>Algoriphagus</taxon>
    </lineage>
</organism>
<dbReference type="Pfam" id="PF00383">
    <property type="entry name" value="dCMP_cyt_deam_1"/>
    <property type="match status" value="1"/>
</dbReference>
<evidence type="ECO:0000313" key="4">
    <source>
        <dbReference type="EMBL" id="GMQ34182.1"/>
    </source>
</evidence>
<evidence type="ECO:0000256" key="2">
    <source>
        <dbReference type="ARBA" id="ARBA00022833"/>
    </source>
</evidence>
<dbReference type="EMBL" id="BTPE01000008">
    <property type="protein sequence ID" value="GMQ34182.1"/>
    <property type="molecule type" value="Genomic_DNA"/>
</dbReference>
<dbReference type="Proteomes" id="UP001307705">
    <property type="component" value="Unassembled WGS sequence"/>
</dbReference>
<comment type="caution">
    <text evidence="4">The sequence shown here is derived from an EMBL/GenBank/DDBJ whole genome shotgun (WGS) entry which is preliminary data.</text>
</comment>
<proteinExistence type="predicted"/>
<name>A0ABQ6Q2R2_9BACT</name>
<dbReference type="PANTHER" id="PTHR11079:SF161">
    <property type="entry name" value="CMP_DCMP-TYPE DEAMINASE DOMAIN-CONTAINING PROTEIN"/>
    <property type="match status" value="1"/>
</dbReference>
<dbReference type="PROSITE" id="PS00903">
    <property type="entry name" value="CYT_DCMP_DEAMINASES_1"/>
    <property type="match status" value="1"/>
</dbReference>
<accession>A0ABQ6Q2R2</accession>
<reference evidence="4 5" key="1">
    <citation type="submission" date="2023-08" db="EMBL/GenBank/DDBJ databases">
        <title>Draft genome sequence of Algoriphagus taiwanensis.</title>
        <authorList>
            <person name="Takatani N."/>
            <person name="Hosokawa M."/>
            <person name="Sawabe T."/>
        </authorList>
    </citation>
    <scope>NUCLEOTIDE SEQUENCE [LARGE SCALE GENOMIC DNA]</scope>
    <source>
        <strain evidence="4 5">JCM 19755</strain>
    </source>
</reference>
<protein>
    <submittedName>
        <fullName evidence="4">Guanine deaminase</fullName>
    </submittedName>
</protein>
<evidence type="ECO:0000313" key="5">
    <source>
        <dbReference type="Proteomes" id="UP001307705"/>
    </source>
</evidence>
<keyword evidence="5" id="KW-1185">Reference proteome</keyword>
<sequence>MENGRTSQPQFFISEPKIKMEQAQIDFMKKAITLAKEGMLAGNGGPFGCVIVKDGKIIGQGSNMVLKTNDPTAHAEVVAIRDACKNLNHFQLEGCEVYTSCEPCPMCLGAIFWARPSKVFYACTKEDAADAGFDDEFIYQEIEVKPSERKIPMENLLREESLEAFEIWKEKGDKTLY</sequence>
<keyword evidence="1" id="KW-0479">Metal-binding</keyword>
<dbReference type="Gene3D" id="3.40.140.10">
    <property type="entry name" value="Cytidine Deaminase, domain 2"/>
    <property type="match status" value="1"/>
</dbReference>
<evidence type="ECO:0000259" key="3">
    <source>
        <dbReference type="PROSITE" id="PS51747"/>
    </source>
</evidence>
<dbReference type="InterPro" id="IPR016192">
    <property type="entry name" value="APOBEC/CMP_deaminase_Zn-bd"/>
</dbReference>
<dbReference type="InterPro" id="IPR016193">
    <property type="entry name" value="Cytidine_deaminase-like"/>
</dbReference>
<gene>
    <name evidence="4" type="primary">guaD</name>
    <name evidence="4" type="ORF">Ataiwa_24540</name>
</gene>
<dbReference type="CDD" id="cd01285">
    <property type="entry name" value="nucleoside_deaminase"/>
    <property type="match status" value="1"/>
</dbReference>
<dbReference type="SUPFAM" id="SSF53927">
    <property type="entry name" value="Cytidine deaminase-like"/>
    <property type="match status" value="1"/>
</dbReference>
<dbReference type="PANTHER" id="PTHR11079">
    <property type="entry name" value="CYTOSINE DEAMINASE FAMILY MEMBER"/>
    <property type="match status" value="1"/>
</dbReference>
<keyword evidence="2" id="KW-0862">Zinc</keyword>
<feature type="domain" description="CMP/dCMP-type deaminase" evidence="3">
    <location>
        <begin position="22"/>
        <end position="136"/>
    </location>
</feature>
<dbReference type="InterPro" id="IPR002125">
    <property type="entry name" value="CMP_dCMP_dom"/>
</dbReference>